<evidence type="ECO:0000256" key="4">
    <source>
        <dbReference type="ARBA" id="ARBA00022553"/>
    </source>
</evidence>
<dbReference type="HAMAP" id="MF_00427">
    <property type="entry name" value="NqrC"/>
    <property type="match status" value="1"/>
</dbReference>
<feature type="modified residue" description="FMN phosphoryl threonine" evidence="16">
    <location>
        <position position="222"/>
    </location>
</feature>
<evidence type="ECO:0000256" key="5">
    <source>
        <dbReference type="ARBA" id="ARBA00022630"/>
    </source>
</evidence>
<evidence type="ECO:0000256" key="11">
    <source>
        <dbReference type="ARBA" id="ARBA00023053"/>
    </source>
</evidence>
<comment type="caution">
    <text evidence="19">The sequence shown here is derived from an EMBL/GenBank/DDBJ whole genome shotgun (WGS) entry which is preliminary data.</text>
</comment>
<keyword evidence="1 16" id="KW-0813">Transport</keyword>
<evidence type="ECO:0000256" key="9">
    <source>
        <dbReference type="ARBA" id="ARBA00022989"/>
    </source>
</evidence>
<evidence type="ECO:0000256" key="7">
    <source>
        <dbReference type="ARBA" id="ARBA00022692"/>
    </source>
</evidence>
<comment type="subcellular location">
    <subcellularLocation>
        <location evidence="16">Cell membrane</location>
        <topology evidence="16">Single-pass membrane protein</topology>
    </subcellularLocation>
</comment>
<keyword evidence="10 16" id="KW-0520">NAD</keyword>
<keyword evidence="2 16" id="KW-1003">Cell membrane</keyword>
<feature type="transmembrane region" description="Helical" evidence="16">
    <location>
        <begin position="6"/>
        <end position="26"/>
    </location>
</feature>
<keyword evidence="4 16" id="KW-0597">Phosphoprotein</keyword>
<keyword evidence="12 16" id="KW-0406">Ion transport</keyword>
<keyword evidence="8 16" id="KW-1278">Translocase</keyword>
<comment type="cofactor">
    <cofactor evidence="16 17">
        <name>FMN</name>
        <dbReference type="ChEBI" id="CHEBI:58210"/>
    </cofactor>
</comment>
<comment type="similarity">
    <text evidence="16 17">Belongs to the NqrC family.</text>
</comment>
<evidence type="ECO:0000256" key="1">
    <source>
        <dbReference type="ARBA" id="ARBA00022448"/>
    </source>
</evidence>
<evidence type="ECO:0000313" key="20">
    <source>
        <dbReference type="Proteomes" id="UP000642809"/>
    </source>
</evidence>
<evidence type="ECO:0000256" key="8">
    <source>
        <dbReference type="ARBA" id="ARBA00022967"/>
    </source>
</evidence>
<dbReference type="PIRSF" id="PIRSF009437">
    <property type="entry name" value="NQR-1_subunit_C"/>
    <property type="match status" value="1"/>
</dbReference>
<keyword evidence="15 16" id="KW-0739">Sodium transport</keyword>
<evidence type="ECO:0000256" key="13">
    <source>
        <dbReference type="ARBA" id="ARBA00023075"/>
    </source>
</evidence>
<evidence type="ECO:0000259" key="18">
    <source>
        <dbReference type="SMART" id="SM00900"/>
    </source>
</evidence>
<evidence type="ECO:0000256" key="15">
    <source>
        <dbReference type="ARBA" id="ARBA00023201"/>
    </source>
</evidence>
<dbReference type="GO" id="GO:0005886">
    <property type="term" value="C:plasma membrane"/>
    <property type="evidence" value="ECO:0007669"/>
    <property type="project" value="UniProtKB-SubCell"/>
</dbReference>
<sequence>MQQSNAYIITFSVILTVVLGLLLSGTSQVLGPIQKKAVELDTKKQILGAVLESSDLRKMTSDEILAYYDKRITSKVVDIDGNLIEKDSDGNPIIAENVNVAKNYKMAPEKRQYPMFIFHKEGNPDAVEAYIVQVYGAGLWDEIWGFLALDTDLNTIAGVTFGHKGETPGLGARITESGVQNRFQGKQIYDESGSFQSVVMQKGEGRDFSDDLHKVDGISGSTITANGVNNMLRNYLQFYSAYFEKLRSSAGSTDLALVN</sequence>
<keyword evidence="9 16" id="KW-1133">Transmembrane helix</keyword>
<dbReference type="EMBL" id="BMYF01000021">
    <property type="protein sequence ID" value="GHB47898.1"/>
    <property type="molecule type" value="Genomic_DNA"/>
</dbReference>
<keyword evidence="14 16" id="KW-0472">Membrane</keyword>
<dbReference type="RefSeq" id="WP_189584728.1">
    <property type="nucleotide sequence ID" value="NZ_BMYF01000021.1"/>
</dbReference>
<dbReference type="NCBIfam" id="TIGR01938">
    <property type="entry name" value="nqrC"/>
    <property type="match status" value="1"/>
</dbReference>
<keyword evidence="20" id="KW-1185">Reference proteome</keyword>
<dbReference type="GO" id="GO:0006814">
    <property type="term" value="P:sodium ion transport"/>
    <property type="evidence" value="ECO:0007669"/>
    <property type="project" value="UniProtKB-UniRule"/>
</dbReference>
<reference evidence="19" key="2">
    <citation type="submission" date="2020-09" db="EMBL/GenBank/DDBJ databases">
        <authorList>
            <person name="Sun Q."/>
            <person name="Kim S."/>
        </authorList>
    </citation>
    <scope>NUCLEOTIDE SEQUENCE</scope>
    <source>
        <strain evidence="19">KCTC 23224</strain>
    </source>
</reference>
<organism evidence="19 20">
    <name type="scientific">Mongoliitalea lutea</name>
    <dbReference type="NCBI Taxonomy" id="849756"/>
    <lineage>
        <taxon>Bacteria</taxon>
        <taxon>Pseudomonadati</taxon>
        <taxon>Bacteroidota</taxon>
        <taxon>Cytophagia</taxon>
        <taxon>Cytophagales</taxon>
        <taxon>Cyclobacteriaceae</taxon>
        <taxon>Mongoliitalea</taxon>
    </lineage>
</organism>
<keyword evidence="5 16" id="KW-0285">Flavoprotein</keyword>
<comment type="function">
    <text evidence="16">NQR complex catalyzes the reduction of ubiquinone-1 to ubiquinol by two successive reactions, coupled with the transport of Na(+) ions from the cytoplasm to the periplasm. NqrA to NqrE are probably involved in the second step, the conversion of ubisemiquinone to ubiquinol.</text>
</comment>
<dbReference type="Proteomes" id="UP000642809">
    <property type="component" value="Unassembled WGS sequence"/>
</dbReference>
<proteinExistence type="inferred from homology"/>
<dbReference type="PANTHER" id="PTHR37838:SF1">
    <property type="entry name" value="NA(+)-TRANSLOCATING NADH-QUINONE REDUCTASE SUBUNIT C"/>
    <property type="match status" value="1"/>
</dbReference>
<dbReference type="SMART" id="SM00900">
    <property type="entry name" value="FMN_bind"/>
    <property type="match status" value="1"/>
</dbReference>
<gene>
    <name evidence="16 19" type="primary">nqrC</name>
    <name evidence="19" type="ORF">GCM10008106_30940</name>
</gene>
<dbReference type="EC" id="7.2.1.1" evidence="16 17"/>
<evidence type="ECO:0000256" key="2">
    <source>
        <dbReference type="ARBA" id="ARBA00022475"/>
    </source>
</evidence>
<evidence type="ECO:0000313" key="19">
    <source>
        <dbReference type="EMBL" id="GHB47898.1"/>
    </source>
</evidence>
<evidence type="ECO:0000256" key="12">
    <source>
        <dbReference type="ARBA" id="ARBA00023065"/>
    </source>
</evidence>
<comment type="catalytic activity">
    <reaction evidence="16 17">
        <text>a ubiquinone + n Na(+)(in) + NADH + H(+) = a ubiquinol + n Na(+)(out) + NAD(+)</text>
        <dbReference type="Rhea" id="RHEA:47748"/>
        <dbReference type="Rhea" id="RHEA-COMP:9565"/>
        <dbReference type="Rhea" id="RHEA-COMP:9566"/>
        <dbReference type="ChEBI" id="CHEBI:15378"/>
        <dbReference type="ChEBI" id="CHEBI:16389"/>
        <dbReference type="ChEBI" id="CHEBI:17976"/>
        <dbReference type="ChEBI" id="CHEBI:29101"/>
        <dbReference type="ChEBI" id="CHEBI:57540"/>
        <dbReference type="ChEBI" id="CHEBI:57945"/>
        <dbReference type="EC" id="7.2.1.1"/>
    </reaction>
</comment>
<dbReference type="AlphaFoldDB" id="A0A8J3CZJ5"/>
<keyword evidence="3" id="KW-0997">Cell inner membrane</keyword>
<dbReference type="InterPro" id="IPR010204">
    <property type="entry name" value="NqrC"/>
</dbReference>
<dbReference type="InterPro" id="IPR007329">
    <property type="entry name" value="FMN-bd"/>
</dbReference>
<reference evidence="19" key="1">
    <citation type="journal article" date="2014" name="Int. J. Syst. Evol. Microbiol.">
        <title>Complete genome sequence of Corynebacterium casei LMG S-19264T (=DSM 44701T), isolated from a smear-ripened cheese.</title>
        <authorList>
            <consortium name="US DOE Joint Genome Institute (JGI-PGF)"/>
            <person name="Walter F."/>
            <person name="Albersmeier A."/>
            <person name="Kalinowski J."/>
            <person name="Ruckert C."/>
        </authorList>
    </citation>
    <scope>NUCLEOTIDE SEQUENCE</scope>
    <source>
        <strain evidence="19">KCTC 23224</strain>
    </source>
</reference>
<dbReference type="PANTHER" id="PTHR37838">
    <property type="entry name" value="NA(+)-TRANSLOCATING NADH-QUINONE REDUCTASE SUBUNIT C"/>
    <property type="match status" value="1"/>
</dbReference>
<evidence type="ECO:0000256" key="14">
    <source>
        <dbReference type="ARBA" id="ARBA00023136"/>
    </source>
</evidence>
<evidence type="ECO:0000256" key="3">
    <source>
        <dbReference type="ARBA" id="ARBA00022519"/>
    </source>
</evidence>
<keyword evidence="11 16" id="KW-0915">Sodium</keyword>
<comment type="caution">
    <text evidence="16">Lacks conserved residue(s) required for the propagation of feature annotation.</text>
</comment>
<evidence type="ECO:0000256" key="10">
    <source>
        <dbReference type="ARBA" id="ARBA00023027"/>
    </source>
</evidence>
<accession>A0A8J3CZJ5</accession>
<evidence type="ECO:0000256" key="16">
    <source>
        <dbReference type="HAMAP-Rule" id="MF_00427"/>
    </source>
</evidence>
<dbReference type="Pfam" id="PF04205">
    <property type="entry name" value="FMN_bind"/>
    <property type="match status" value="1"/>
</dbReference>
<dbReference type="GO" id="GO:0010181">
    <property type="term" value="F:FMN binding"/>
    <property type="evidence" value="ECO:0007669"/>
    <property type="project" value="UniProtKB-UniRule"/>
</dbReference>
<keyword evidence="7 16" id="KW-0812">Transmembrane</keyword>
<keyword evidence="6 16" id="KW-0288">FMN</keyword>
<feature type="domain" description="FMN-binding" evidence="18">
    <location>
        <begin position="138"/>
        <end position="239"/>
    </location>
</feature>
<evidence type="ECO:0000256" key="6">
    <source>
        <dbReference type="ARBA" id="ARBA00022643"/>
    </source>
</evidence>
<comment type="subunit">
    <text evidence="16 17">Composed of six subunits; NqrA, NqrB, NqrC, NqrD, NqrE and NqrF.</text>
</comment>
<keyword evidence="13 16" id="KW-0830">Ubiquinone</keyword>
<name>A0A8J3CZJ5_9BACT</name>
<dbReference type="GO" id="GO:0016655">
    <property type="term" value="F:oxidoreductase activity, acting on NAD(P)H, quinone or similar compound as acceptor"/>
    <property type="evidence" value="ECO:0007669"/>
    <property type="project" value="UniProtKB-UniRule"/>
</dbReference>
<protein>
    <recommendedName>
        <fullName evidence="16 17">Na(+)-translocating NADH-quinone reductase subunit C</fullName>
        <shortName evidence="16 17">Na(+)-NQR subunit C</shortName>
        <shortName evidence="16 17">Na(+)-translocating NQR subunit C</shortName>
        <ecNumber evidence="16 17">7.2.1.1</ecNumber>
    </recommendedName>
    <alternativeName>
        <fullName evidence="16 17">NQR complex subunit C</fullName>
    </alternativeName>
    <alternativeName>
        <fullName evidence="16 17">NQR-1 subunit C</fullName>
    </alternativeName>
</protein>
<evidence type="ECO:0000256" key="17">
    <source>
        <dbReference type="PIRNR" id="PIRNR009437"/>
    </source>
</evidence>